<dbReference type="Proteomes" id="UP000790709">
    <property type="component" value="Unassembled WGS sequence"/>
</dbReference>
<sequence length="553" mass="61595">MEQTGITGSAVKSAIAFFSDTMSMFAAAPKSRVAVTNYTARKSANHLPTELLLIIFRMMFEDTINMDMYIERGWLVERCGDDDILSPSLFPYAVASVCPRWRDIMSSVPVFWTRVVITVDPDSTSPLAIQSCFDWAGDLPLRVFVTRNRNTSAFPDTGEVERVARVMELLRPHICHTEKLTFDVLHHSSLPLIWEEHCSARYLWVLKLVCQRDDGEDGGLVDLGAHGGEPGYIEEPVDHSEGDVEGFIEGTTDGDQNDNDKDGDQERDGSISECESNERAPPRLSVPFLENFTIGGRAFRNFFIGQPDQLEWLYNIPYLTISGYRRLGDETSGISMRDLFRTISNLPHVETITIDDVEFDHDMTRLTGPLYFESLTLRNLSEDALSNIFGGLLFVAAASISIINCSVEGVIDIDANDLTLVGLDSTIDLSLILEGWTGRQLTLRNCACVNDGFLIDMAESNSDLMEFSASGLQSITVIDCDHLSVGGLRRMVEARLVAAEEQGYDGLQQEWNYDDTGVVCAIQTLSVSGCGPLLDDQDTTWLKQHVRRFSWSS</sequence>
<keyword evidence="2" id="KW-1185">Reference proteome</keyword>
<accession>A0ACB8BJB4</accession>
<dbReference type="EMBL" id="MU266413">
    <property type="protein sequence ID" value="KAH7924913.1"/>
    <property type="molecule type" value="Genomic_DNA"/>
</dbReference>
<comment type="caution">
    <text evidence="1">The sequence shown here is derived from an EMBL/GenBank/DDBJ whole genome shotgun (WGS) entry which is preliminary data.</text>
</comment>
<proteinExistence type="predicted"/>
<name>A0ACB8BJB4_9AGAM</name>
<evidence type="ECO:0000313" key="2">
    <source>
        <dbReference type="Proteomes" id="UP000790709"/>
    </source>
</evidence>
<reference evidence="1" key="1">
    <citation type="journal article" date="2021" name="New Phytol.">
        <title>Evolutionary innovations through gain and loss of genes in the ectomycorrhizal Boletales.</title>
        <authorList>
            <person name="Wu G."/>
            <person name="Miyauchi S."/>
            <person name="Morin E."/>
            <person name="Kuo A."/>
            <person name="Drula E."/>
            <person name="Varga T."/>
            <person name="Kohler A."/>
            <person name="Feng B."/>
            <person name="Cao Y."/>
            <person name="Lipzen A."/>
            <person name="Daum C."/>
            <person name="Hundley H."/>
            <person name="Pangilinan J."/>
            <person name="Johnson J."/>
            <person name="Barry K."/>
            <person name="LaButti K."/>
            <person name="Ng V."/>
            <person name="Ahrendt S."/>
            <person name="Min B."/>
            <person name="Choi I.G."/>
            <person name="Park H."/>
            <person name="Plett J.M."/>
            <person name="Magnuson J."/>
            <person name="Spatafora J.W."/>
            <person name="Nagy L.G."/>
            <person name="Henrissat B."/>
            <person name="Grigoriev I.V."/>
            <person name="Yang Z.L."/>
            <person name="Xu J."/>
            <person name="Martin F.M."/>
        </authorList>
    </citation>
    <scope>NUCLEOTIDE SEQUENCE</scope>
    <source>
        <strain evidence="1">KUC20120723A-06</strain>
    </source>
</reference>
<gene>
    <name evidence="1" type="ORF">BV22DRAFT_474168</name>
</gene>
<protein>
    <submittedName>
        <fullName evidence="1">Uncharacterized protein</fullName>
    </submittedName>
</protein>
<evidence type="ECO:0000313" key="1">
    <source>
        <dbReference type="EMBL" id="KAH7924913.1"/>
    </source>
</evidence>
<organism evidence="1 2">
    <name type="scientific">Leucogyrophana mollusca</name>
    <dbReference type="NCBI Taxonomy" id="85980"/>
    <lineage>
        <taxon>Eukaryota</taxon>
        <taxon>Fungi</taxon>
        <taxon>Dikarya</taxon>
        <taxon>Basidiomycota</taxon>
        <taxon>Agaricomycotina</taxon>
        <taxon>Agaricomycetes</taxon>
        <taxon>Agaricomycetidae</taxon>
        <taxon>Boletales</taxon>
        <taxon>Boletales incertae sedis</taxon>
        <taxon>Leucogyrophana</taxon>
    </lineage>
</organism>